<evidence type="ECO:0000313" key="3">
    <source>
        <dbReference type="Proteomes" id="UP000579136"/>
    </source>
</evidence>
<accession>A0A9Q2CYZ6</accession>
<dbReference type="PIRSF" id="PIRSF021332">
    <property type="entry name" value="DUF1054"/>
    <property type="match status" value="1"/>
</dbReference>
<keyword evidence="3" id="KW-1185">Reference proteome</keyword>
<dbReference type="Gene3D" id="3.30.930.20">
    <property type="entry name" value="Protein of unknown function DUF1054"/>
    <property type="match status" value="1"/>
</dbReference>
<protein>
    <recommendedName>
        <fullName evidence="1">UPF0637 protein HNQ45_001008</fullName>
    </recommendedName>
</protein>
<dbReference type="AlphaFoldDB" id="A0A9Q2CYZ6"/>
<comment type="similarity">
    <text evidence="1">Belongs to the UPF0637 family.</text>
</comment>
<dbReference type="Proteomes" id="UP000579136">
    <property type="component" value="Unassembled WGS sequence"/>
</dbReference>
<dbReference type="SUPFAM" id="SSF142913">
    <property type="entry name" value="YktB/PF0168-like"/>
    <property type="match status" value="1"/>
</dbReference>
<dbReference type="InterPro" id="IPR009403">
    <property type="entry name" value="UPF0637"/>
</dbReference>
<proteinExistence type="inferred from homology"/>
<dbReference type="HAMAP" id="MF_01851">
    <property type="entry name" value="UPF0637"/>
    <property type="match status" value="1"/>
</dbReference>
<comment type="caution">
    <text evidence="2">The sequence shown here is derived from an EMBL/GenBank/DDBJ whole genome shotgun (WGS) entry which is preliminary data.</text>
</comment>
<gene>
    <name evidence="2" type="ORF">HNQ45_001008</name>
</gene>
<reference evidence="2 3" key="1">
    <citation type="submission" date="2020-08" db="EMBL/GenBank/DDBJ databases">
        <title>Genomic Encyclopedia of Type Strains, Phase IV (KMG-IV): sequencing the most valuable type-strain genomes for metagenomic binning, comparative biology and taxonomic classification.</title>
        <authorList>
            <person name="Goeker M."/>
        </authorList>
    </citation>
    <scope>NUCLEOTIDE SEQUENCE [LARGE SCALE GENOMIC DNA]</scope>
    <source>
        <strain evidence="2 3">DSM 19163</strain>
    </source>
</reference>
<name>A0A9Q2CYZ6_9STAP</name>
<evidence type="ECO:0000313" key="2">
    <source>
        <dbReference type="EMBL" id="MBB5176121.1"/>
    </source>
</evidence>
<dbReference type="InterPro" id="IPR053707">
    <property type="entry name" value="UPF0637_domain_sf"/>
</dbReference>
<dbReference type="EMBL" id="JACHHF010000005">
    <property type="protein sequence ID" value="MBB5176121.1"/>
    <property type="molecule type" value="Genomic_DNA"/>
</dbReference>
<sequence>MKYTFTEEDFNVFTHDSLEKTMEELKQHARKKLEHLGDYFTDYLTEITGDTHYSHVAQHARRKVNPPIDSWVAFGTNKRGYKMLPHFQIGLFKDHAFCQYGIIYEAPQKSDAAELWNQQIEDILNLGDNYFITKNHMKPEKLFIKDLNETDVKKAIDRLSTVKSGELMIGKYYSPEDSALKSDEAFLEDLKETFNTLNQFYIEEEPV</sequence>
<dbReference type="RefSeq" id="WP_183674076.1">
    <property type="nucleotide sequence ID" value="NZ_CBCRYX010000004.1"/>
</dbReference>
<organism evidence="2 3">
    <name type="scientific">Nosocomiicoccus ampullae</name>
    <dbReference type="NCBI Taxonomy" id="489910"/>
    <lineage>
        <taxon>Bacteria</taxon>
        <taxon>Bacillati</taxon>
        <taxon>Bacillota</taxon>
        <taxon>Bacilli</taxon>
        <taxon>Bacillales</taxon>
        <taxon>Staphylococcaceae</taxon>
        <taxon>Nosocomiicoccus</taxon>
    </lineage>
</organism>
<dbReference type="Pfam" id="PF06335">
    <property type="entry name" value="DUF1054"/>
    <property type="match status" value="1"/>
</dbReference>
<evidence type="ECO:0000256" key="1">
    <source>
        <dbReference type="HAMAP-Rule" id="MF_01851"/>
    </source>
</evidence>